<proteinExistence type="predicted"/>
<evidence type="ECO:0000259" key="1">
    <source>
        <dbReference type="PROSITE" id="PS50263"/>
    </source>
</evidence>
<dbReference type="EMBL" id="JASJEX010000001">
    <property type="protein sequence ID" value="MDJ1128479.1"/>
    <property type="molecule type" value="Genomic_DNA"/>
</dbReference>
<dbReference type="Gene3D" id="3.40.50.620">
    <property type="entry name" value="HUPs"/>
    <property type="match status" value="1"/>
</dbReference>
<evidence type="ECO:0000313" key="3">
    <source>
        <dbReference type="Proteomes" id="UP001431693"/>
    </source>
</evidence>
<dbReference type="SUPFAM" id="SSF56317">
    <property type="entry name" value="Carbon-nitrogen hydrolase"/>
    <property type="match status" value="1"/>
</dbReference>
<dbReference type="InterPro" id="IPR003010">
    <property type="entry name" value="C-N_Hydrolase"/>
</dbReference>
<dbReference type="InterPro" id="IPR036526">
    <property type="entry name" value="C-N_Hydrolase_sf"/>
</dbReference>
<name>A0ABT6ZHE1_9ACTN</name>
<keyword evidence="3" id="KW-1185">Reference proteome</keyword>
<dbReference type="InterPro" id="IPR022310">
    <property type="entry name" value="NAD/GMP_synthase"/>
</dbReference>
<comment type="caution">
    <text evidence="2">The sequence shown here is derived from an EMBL/GenBank/DDBJ whole genome shotgun (WGS) entry which is preliminary data.</text>
</comment>
<feature type="domain" description="CN hydrolase" evidence="1">
    <location>
        <begin position="1"/>
        <end position="239"/>
    </location>
</feature>
<organism evidence="2 3">
    <name type="scientific">Kribbibacterium absianum</name>
    <dbReference type="NCBI Taxonomy" id="3044210"/>
    <lineage>
        <taxon>Bacteria</taxon>
        <taxon>Bacillati</taxon>
        <taxon>Actinomycetota</taxon>
        <taxon>Coriobacteriia</taxon>
        <taxon>Coriobacteriales</taxon>
        <taxon>Kribbibacteriaceae</taxon>
        <taxon>Kribbibacterium</taxon>
    </lineage>
</organism>
<dbReference type="SUPFAM" id="SSF52402">
    <property type="entry name" value="Adenine nucleotide alpha hydrolases-like"/>
    <property type="match status" value="1"/>
</dbReference>
<dbReference type="RefSeq" id="WP_283712124.1">
    <property type="nucleotide sequence ID" value="NZ_JASJEW010000001.1"/>
</dbReference>
<reference evidence="2" key="1">
    <citation type="submission" date="2023-05" db="EMBL/GenBank/DDBJ databases">
        <title>[olsenella] sp. nov., isolated from a pig farm feces dump.</title>
        <authorList>
            <person name="Chang Y.-H."/>
        </authorList>
    </citation>
    <scope>NUCLEOTIDE SEQUENCE</scope>
    <source>
        <strain evidence="2">YH-ols2217</strain>
    </source>
</reference>
<dbReference type="Proteomes" id="UP001431693">
    <property type="component" value="Unassembled WGS sequence"/>
</dbReference>
<keyword evidence="2" id="KW-0378">Hydrolase</keyword>
<evidence type="ECO:0000313" key="2">
    <source>
        <dbReference type="EMBL" id="MDJ1128479.1"/>
    </source>
</evidence>
<dbReference type="GO" id="GO:0016787">
    <property type="term" value="F:hydrolase activity"/>
    <property type="evidence" value="ECO:0007669"/>
    <property type="project" value="UniProtKB-KW"/>
</dbReference>
<dbReference type="PROSITE" id="PS50263">
    <property type="entry name" value="CN_HYDROLASE"/>
    <property type="match status" value="1"/>
</dbReference>
<dbReference type="Pfam" id="PF02540">
    <property type="entry name" value="NAD_synthase"/>
    <property type="match status" value="1"/>
</dbReference>
<dbReference type="Gene3D" id="3.60.110.10">
    <property type="entry name" value="Carbon-nitrogen hydrolase"/>
    <property type="match status" value="1"/>
</dbReference>
<sequence>MKIALVQMNSTMGHFDGTRERVLAHDRAFARQGAELAVYPSTVVTGYDPQALLTEPGFQADIATMLEQLANECTVPTLLPFTFELAGEPVFEVAYLSEGSVVPLRMASILASLGSLGTAPVGDAPIQFSLGDVDFGIAFDLTMLDAYASGSQNADVVIYLPFDGYNTDDEASAMAHGVGDGFYLKEAAEANAWLVAVNGVGAQDQIVFSGSSFVLAPWGELACVLPAFEEVARVVDVDPLSEGPLRSPLAPPVYNRTQFLWSALTLATHDFAVKQGMGGVGVLMTGDLMSSAAAALAVDALGPTRVHGVVAPVLGAKEAADAKRLAQNLRIQVTEIAGEELDAAANALGLTYQAAALSLARIRANALFRAKGYLSLSGVDKTALAVGQDFDAYASCDFAPFSDVYRTDLLALVSNRNLKSPVVPRTVLSRVEVPRNLRLETRLRSDALILSDLDSILLRHVERGETLSELVRDGCDEMLAQFIVGRYDASELVRRSCPVGPVVSDRSLLENRLPICCAWHDHVREDVVASDSSEPAALYGLDELMERFAQVTGTAPGAIEPAVGGQTDIPGFLRDFASAGGFSAEGDDVWGSGLFSKN</sequence>
<dbReference type="Pfam" id="PF00795">
    <property type="entry name" value="CN_hydrolase"/>
    <property type="match status" value="1"/>
</dbReference>
<gene>
    <name evidence="2" type="ORF">QJ043_00035</name>
</gene>
<protein>
    <submittedName>
        <fullName evidence="2">Nitrilase-related carbon-nitrogen hydrolase</fullName>
    </submittedName>
</protein>
<dbReference type="InterPro" id="IPR014729">
    <property type="entry name" value="Rossmann-like_a/b/a_fold"/>
</dbReference>
<dbReference type="Gene3D" id="1.10.10.1510">
    <property type="match status" value="1"/>
</dbReference>
<accession>A0ABT6ZHE1</accession>